<feature type="compositionally biased region" description="Low complexity" evidence="5">
    <location>
        <begin position="89"/>
        <end position="107"/>
    </location>
</feature>
<organism evidence="7 8">
    <name type="scientific">Daldinia eschscholtzii</name>
    <dbReference type="NCBI Taxonomy" id="292717"/>
    <lineage>
        <taxon>Eukaryota</taxon>
        <taxon>Fungi</taxon>
        <taxon>Dikarya</taxon>
        <taxon>Ascomycota</taxon>
        <taxon>Pezizomycotina</taxon>
        <taxon>Sordariomycetes</taxon>
        <taxon>Xylariomycetidae</taxon>
        <taxon>Xylariales</taxon>
        <taxon>Hypoxylaceae</taxon>
        <taxon>Daldinia</taxon>
    </lineage>
</organism>
<dbReference type="AlphaFoldDB" id="A0AAX6MWM6"/>
<dbReference type="PANTHER" id="PTHR15549">
    <property type="entry name" value="PAIRED IMMUNOGLOBULIN-LIKE TYPE 2 RECEPTOR"/>
    <property type="match status" value="1"/>
</dbReference>
<dbReference type="GO" id="GO:0071944">
    <property type="term" value="C:cell periphery"/>
    <property type="evidence" value="ECO:0007669"/>
    <property type="project" value="UniProtKB-ARBA"/>
</dbReference>
<gene>
    <name evidence="7" type="ORF">Daesc_002208</name>
</gene>
<protein>
    <recommendedName>
        <fullName evidence="9">Transmembrane protein</fullName>
    </recommendedName>
</protein>
<sequence>MGYKFPKTISAARIATFVSTAAWIQGTSASEVSLPEEALDNFLRRHGVVKPSRRQAPPPAPAPEEEGEEKEEEDEEEDEEEEEEDGDSSVDSPSSADSPASSGSSSSGDEEEDEKEDDDDTPSIPDPPQAGVALGAADQPAIGTAEPPGSLSTGARVAIGVWSAVGVLAILGLIFFFCRRRRRARMAQMEINALRDEELARSRQEHMSQISMPLPPPPPPPPVPPVMEQVYLRDNNDDHNAGNNNDDNVVRPPSGQWMATPPWQEDPPTWRDSHPWRQSQPSVAGGAPNGYAGGPRPLFAPPVPELQYDRRNDYTGEAGNPNFV</sequence>
<keyword evidence="2 6" id="KW-0812">Transmembrane</keyword>
<feature type="compositionally biased region" description="Acidic residues" evidence="5">
    <location>
        <begin position="63"/>
        <end position="88"/>
    </location>
</feature>
<accession>A0AAX6MWM6</accession>
<feature type="transmembrane region" description="Helical" evidence="6">
    <location>
        <begin position="157"/>
        <end position="178"/>
    </location>
</feature>
<evidence type="ECO:0000313" key="8">
    <source>
        <dbReference type="Proteomes" id="UP001369815"/>
    </source>
</evidence>
<feature type="region of interest" description="Disordered" evidence="5">
    <location>
        <begin position="235"/>
        <end position="324"/>
    </location>
</feature>
<dbReference type="InterPro" id="IPR051694">
    <property type="entry name" value="Immunoregulatory_rcpt-like"/>
</dbReference>
<comment type="subcellular location">
    <subcellularLocation>
        <location evidence="1">Membrane</location>
        <topology evidence="1">Single-pass membrane protein</topology>
    </subcellularLocation>
</comment>
<dbReference type="EMBL" id="JBANMG010000002">
    <property type="protein sequence ID" value="KAK6956926.1"/>
    <property type="molecule type" value="Genomic_DNA"/>
</dbReference>
<evidence type="ECO:0000256" key="2">
    <source>
        <dbReference type="ARBA" id="ARBA00022692"/>
    </source>
</evidence>
<evidence type="ECO:0000256" key="1">
    <source>
        <dbReference type="ARBA" id="ARBA00004167"/>
    </source>
</evidence>
<evidence type="ECO:0000256" key="5">
    <source>
        <dbReference type="SAM" id="MobiDB-lite"/>
    </source>
</evidence>
<evidence type="ECO:0000256" key="4">
    <source>
        <dbReference type="ARBA" id="ARBA00023136"/>
    </source>
</evidence>
<keyword evidence="8" id="KW-1185">Reference proteome</keyword>
<name>A0AAX6MWM6_9PEZI</name>
<feature type="region of interest" description="Disordered" evidence="5">
    <location>
        <begin position="46"/>
        <end position="134"/>
    </location>
</feature>
<reference evidence="7 8" key="1">
    <citation type="journal article" date="2024" name="Front Chem Biol">
        <title>Unveiling the potential of Daldinia eschscholtzii MFLUCC 19-0629 through bioactivity and bioinformatics studies for enhanced sustainable agriculture production.</title>
        <authorList>
            <person name="Brooks S."/>
            <person name="Weaver J.A."/>
            <person name="Klomchit A."/>
            <person name="Alharthi S.A."/>
            <person name="Onlamun T."/>
            <person name="Nurani R."/>
            <person name="Vong T.K."/>
            <person name="Alberti F."/>
            <person name="Greco C."/>
        </authorList>
    </citation>
    <scope>NUCLEOTIDE SEQUENCE [LARGE SCALE GENOMIC DNA]</scope>
    <source>
        <strain evidence="7">MFLUCC 19-0629</strain>
    </source>
</reference>
<comment type="caution">
    <text evidence="7">The sequence shown here is derived from an EMBL/GenBank/DDBJ whole genome shotgun (WGS) entry which is preliminary data.</text>
</comment>
<keyword evidence="3 6" id="KW-1133">Transmembrane helix</keyword>
<feature type="compositionally biased region" description="Acidic residues" evidence="5">
    <location>
        <begin position="108"/>
        <end position="121"/>
    </location>
</feature>
<dbReference type="Proteomes" id="UP001369815">
    <property type="component" value="Unassembled WGS sequence"/>
</dbReference>
<evidence type="ECO:0000256" key="3">
    <source>
        <dbReference type="ARBA" id="ARBA00022989"/>
    </source>
</evidence>
<evidence type="ECO:0008006" key="9">
    <source>
        <dbReference type="Google" id="ProtNLM"/>
    </source>
</evidence>
<proteinExistence type="predicted"/>
<evidence type="ECO:0000256" key="6">
    <source>
        <dbReference type="SAM" id="Phobius"/>
    </source>
</evidence>
<evidence type="ECO:0000313" key="7">
    <source>
        <dbReference type="EMBL" id="KAK6956926.1"/>
    </source>
</evidence>
<dbReference type="PANTHER" id="PTHR15549:SF33">
    <property type="entry name" value="MEMBRANE PROTEIN WSC4, PUTATIVE (AFU_ORTHOLOGUE AFUA_5G09020)-RELATED"/>
    <property type="match status" value="1"/>
</dbReference>
<keyword evidence="4 6" id="KW-0472">Membrane</keyword>
<dbReference type="GO" id="GO:0016020">
    <property type="term" value="C:membrane"/>
    <property type="evidence" value="ECO:0007669"/>
    <property type="project" value="UniProtKB-SubCell"/>
</dbReference>